<dbReference type="EC" id="2.7.13.3" evidence="3"/>
<feature type="transmembrane region" description="Helical" evidence="10">
    <location>
        <begin position="177"/>
        <end position="198"/>
    </location>
</feature>
<dbReference type="Gene3D" id="1.10.287.130">
    <property type="match status" value="1"/>
</dbReference>
<dbReference type="CDD" id="cd19410">
    <property type="entry name" value="HK9-like_sensor"/>
    <property type="match status" value="1"/>
</dbReference>
<dbReference type="Pfam" id="PF00072">
    <property type="entry name" value="Response_reg"/>
    <property type="match status" value="3"/>
</dbReference>
<feature type="modified residue" description="4-aspartylphosphate" evidence="8">
    <location>
        <position position="977"/>
    </location>
</feature>
<dbReference type="SUPFAM" id="SSF47384">
    <property type="entry name" value="Homodimeric domain of signal transducing histidine kinase"/>
    <property type="match status" value="1"/>
</dbReference>
<dbReference type="RefSeq" id="WP_344853324.1">
    <property type="nucleotide sequence ID" value="NZ_BAABBY010000012.1"/>
</dbReference>
<dbReference type="Pfam" id="PF00512">
    <property type="entry name" value="HisKA"/>
    <property type="match status" value="1"/>
</dbReference>
<feature type="domain" description="Response regulatory" evidence="12">
    <location>
        <begin position="806"/>
        <end position="919"/>
    </location>
</feature>
<dbReference type="SMART" id="SM00448">
    <property type="entry name" value="REC"/>
    <property type="match status" value="3"/>
</dbReference>
<dbReference type="PROSITE" id="PS50109">
    <property type="entry name" value="HIS_KIN"/>
    <property type="match status" value="1"/>
</dbReference>
<reference evidence="15" key="1">
    <citation type="journal article" date="2019" name="Int. J. Syst. Evol. Microbiol.">
        <title>The Global Catalogue of Microorganisms (GCM) 10K type strain sequencing project: providing services to taxonomists for standard genome sequencing and annotation.</title>
        <authorList>
            <consortium name="The Broad Institute Genomics Platform"/>
            <consortium name="The Broad Institute Genome Sequencing Center for Infectious Disease"/>
            <person name="Wu L."/>
            <person name="Ma J."/>
        </authorList>
    </citation>
    <scope>NUCLEOTIDE SEQUENCE [LARGE SCALE GENOMIC DNA]</scope>
    <source>
        <strain evidence="15">JCM 17626</strain>
    </source>
</reference>
<dbReference type="Pfam" id="PF02518">
    <property type="entry name" value="HATPase_c"/>
    <property type="match status" value="1"/>
</dbReference>
<dbReference type="SUPFAM" id="SSF55781">
    <property type="entry name" value="GAF domain-like"/>
    <property type="match status" value="1"/>
</dbReference>
<comment type="caution">
    <text evidence="14">The sequence shown here is derived from an EMBL/GenBank/DDBJ whole genome shotgun (WGS) entry which is preliminary data.</text>
</comment>
<dbReference type="Pfam" id="PF13185">
    <property type="entry name" value="GAF_2"/>
    <property type="match status" value="1"/>
</dbReference>
<evidence type="ECO:0000256" key="9">
    <source>
        <dbReference type="SAM" id="Coils"/>
    </source>
</evidence>
<dbReference type="Gene3D" id="3.30.565.10">
    <property type="entry name" value="Histidine kinase-like ATPase, C-terminal domain"/>
    <property type="match status" value="1"/>
</dbReference>
<feature type="modified residue" description="4-aspartylphosphate" evidence="8">
    <location>
        <position position="1123"/>
    </location>
</feature>
<dbReference type="SMART" id="SM00387">
    <property type="entry name" value="HATPase_c"/>
    <property type="match status" value="1"/>
</dbReference>
<dbReference type="InterPro" id="IPR011006">
    <property type="entry name" value="CheY-like_superfamily"/>
</dbReference>
<dbReference type="PROSITE" id="PS50110">
    <property type="entry name" value="RESPONSE_REGULATORY"/>
    <property type="match status" value="3"/>
</dbReference>
<keyword evidence="10" id="KW-1133">Transmembrane helix</keyword>
<evidence type="ECO:0000313" key="15">
    <source>
        <dbReference type="Proteomes" id="UP001501772"/>
    </source>
</evidence>
<keyword evidence="6" id="KW-0418">Kinase</keyword>
<proteinExistence type="predicted"/>
<dbReference type="PROSITE" id="PS50885">
    <property type="entry name" value="HAMP"/>
    <property type="match status" value="1"/>
</dbReference>
<keyword evidence="10" id="KW-0472">Membrane</keyword>
<feature type="domain" description="Histidine kinase" evidence="11">
    <location>
        <begin position="534"/>
        <end position="753"/>
    </location>
</feature>
<evidence type="ECO:0000313" key="14">
    <source>
        <dbReference type="EMBL" id="GAA4211675.1"/>
    </source>
</evidence>
<dbReference type="InterPro" id="IPR029016">
    <property type="entry name" value="GAF-like_dom_sf"/>
</dbReference>
<dbReference type="CDD" id="cd00082">
    <property type="entry name" value="HisKA"/>
    <property type="match status" value="1"/>
</dbReference>
<name>A0ABP8BPF5_9SPHI</name>
<evidence type="ECO:0000256" key="6">
    <source>
        <dbReference type="ARBA" id="ARBA00022777"/>
    </source>
</evidence>
<feature type="coiled-coil region" evidence="9">
    <location>
        <begin position="434"/>
        <end position="524"/>
    </location>
</feature>
<keyword evidence="7" id="KW-0902">Two-component regulatory system</keyword>
<evidence type="ECO:0000256" key="1">
    <source>
        <dbReference type="ARBA" id="ARBA00000085"/>
    </source>
</evidence>
<dbReference type="InterPro" id="IPR004358">
    <property type="entry name" value="Sig_transdc_His_kin-like_C"/>
</dbReference>
<evidence type="ECO:0000256" key="10">
    <source>
        <dbReference type="SAM" id="Phobius"/>
    </source>
</evidence>
<dbReference type="Pfam" id="PF05227">
    <property type="entry name" value="CHASE3"/>
    <property type="match status" value="1"/>
</dbReference>
<gene>
    <name evidence="14" type="ORF">GCM10022289_41390</name>
</gene>
<dbReference type="InterPro" id="IPR007891">
    <property type="entry name" value="CHASE3"/>
</dbReference>
<dbReference type="SMART" id="SM00388">
    <property type="entry name" value="HisKA"/>
    <property type="match status" value="1"/>
</dbReference>
<dbReference type="InterPro" id="IPR036097">
    <property type="entry name" value="HisK_dim/P_sf"/>
</dbReference>
<evidence type="ECO:0000256" key="2">
    <source>
        <dbReference type="ARBA" id="ARBA00004370"/>
    </source>
</evidence>
<evidence type="ECO:0000256" key="8">
    <source>
        <dbReference type="PROSITE-ProRule" id="PRU00169"/>
    </source>
</evidence>
<dbReference type="PRINTS" id="PR00344">
    <property type="entry name" value="BCTRLSENSOR"/>
</dbReference>
<dbReference type="SUPFAM" id="SSF55874">
    <property type="entry name" value="ATPase domain of HSP90 chaperone/DNA topoisomerase II/histidine kinase"/>
    <property type="match status" value="1"/>
</dbReference>
<keyword evidence="10" id="KW-0812">Transmembrane</keyword>
<feature type="domain" description="Response regulatory" evidence="12">
    <location>
        <begin position="928"/>
        <end position="1044"/>
    </location>
</feature>
<keyword evidence="4 8" id="KW-0597">Phosphoprotein</keyword>
<feature type="domain" description="HAMP" evidence="13">
    <location>
        <begin position="220"/>
        <end position="272"/>
    </location>
</feature>
<feature type="domain" description="Response regulatory" evidence="12">
    <location>
        <begin position="1073"/>
        <end position="1190"/>
    </location>
</feature>
<dbReference type="CDD" id="cd16922">
    <property type="entry name" value="HATPase_EvgS-ArcB-TorS-like"/>
    <property type="match status" value="1"/>
</dbReference>
<dbReference type="InterPro" id="IPR001789">
    <property type="entry name" value="Sig_transdc_resp-reg_receiver"/>
</dbReference>
<dbReference type="SUPFAM" id="SSF52172">
    <property type="entry name" value="CheY-like"/>
    <property type="match status" value="3"/>
</dbReference>
<dbReference type="Gene3D" id="3.30.450.40">
    <property type="match status" value="1"/>
</dbReference>
<protein>
    <recommendedName>
        <fullName evidence="3">histidine kinase</fullName>
        <ecNumber evidence="3">2.7.13.3</ecNumber>
    </recommendedName>
</protein>
<evidence type="ECO:0000259" key="11">
    <source>
        <dbReference type="PROSITE" id="PS50109"/>
    </source>
</evidence>
<comment type="catalytic activity">
    <reaction evidence="1">
        <text>ATP + protein L-histidine = ADP + protein N-phospho-L-histidine.</text>
        <dbReference type="EC" id="2.7.13.3"/>
    </reaction>
</comment>
<dbReference type="InterPro" id="IPR003660">
    <property type="entry name" value="HAMP_dom"/>
</dbReference>
<dbReference type="CDD" id="cd17546">
    <property type="entry name" value="REC_hyHK_CKI1_RcsC-like"/>
    <property type="match status" value="1"/>
</dbReference>
<dbReference type="InterPro" id="IPR005467">
    <property type="entry name" value="His_kinase_dom"/>
</dbReference>
<dbReference type="PANTHER" id="PTHR45339">
    <property type="entry name" value="HYBRID SIGNAL TRANSDUCTION HISTIDINE KINASE J"/>
    <property type="match status" value="1"/>
</dbReference>
<evidence type="ECO:0000256" key="3">
    <source>
        <dbReference type="ARBA" id="ARBA00012438"/>
    </source>
</evidence>
<feature type="modified residue" description="4-aspartylphosphate" evidence="8">
    <location>
        <position position="855"/>
    </location>
</feature>
<keyword evidence="9" id="KW-0175">Coiled coil</keyword>
<dbReference type="PANTHER" id="PTHR45339:SF1">
    <property type="entry name" value="HYBRID SIGNAL TRANSDUCTION HISTIDINE KINASE J"/>
    <property type="match status" value="1"/>
</dbReference>
<sequence length="1197" mass="134479">MKTTLKNNLRLGLGLSLIILFISSLASYVSISNLIKSTELVKHSDEVILSSEGVISTLKDAETGQRGYLLTGNKIFLQPYYGATDTAMATLSRIEKQTKDNLVQQKNVAELKNIMARRLNIITSTIEIKSLGGQIDPTVLLEGKTYMDQARNVVNRMVKEERRLLESRTVELNKLTAYTPILILIAAVLAILITLFFYRKVSVDFDERVKLQKEIEDKKYEMEKRIVAIKEIAYQISNGNYGVKLDSQSQDDIGELSESLNTMSLSLKKSFDTLEENEWIQTGVANLNVKMVGEKDVFHLAEDIIEFLANYTKSQIGALYLFKDDGYLHLKGQYALKGQNLTETIEIGQGLIGQVVKTGKSILLDDVPQNELSITHATGNIKPAQLIVLPIVRNEISIGGLELGSINKYTDLQLHFLNLVLSDVGTALLGAQNRQKLQQLLEETQAQSEELQVQHNELEGLNAELEAQAQKLQASEEELRVQQEELLQSNQELEERSSLLEEKNELIEERNIEIQQKAEALELSTRYKSEFLANMSHELRTPLNSILLLSRLMAENEAMDREHQEYAEVIQSSGQGLLSLIDEILDLSKIEAGKMELDRMNIKVDDIIFNMRSLFNPLAKERNLNFVIDKTEDVPEFFHTDKMRLEQIIKNLLSNAIKFTTVGSVTLNISKNDKLGALVFKVTDTGVGIAPEKQGMVFEAFQQADGSTRRKFGGTGLGLSISRELAKLLGGYIDLKSTEGEGSIFTLTLPIDKNKGFDGVVADLEKPVITVAPTEPAVKKVSHLTVDNIPQEIEDDRDNIQPDDKVILIVEDDTPFAKTLLDFTRKRNYKGLVAVRGDMGIEMAKAFKPLAILLDIQLPVKDGWQVMEELKSDPSTRPIPVHIMSSLQVKKESLLKGAVDFINKPFAFEHMQEIFSKLEHALSRHPKKVLIVEENEQHAKALSYFLSNFNIQTEIVNQVQEGVSALHKPEVNCVILDMGIPDKHAYETLEVVKKTPGLENLPIIIFTGKNLSKGEENRIKQYADSIVVKTAHSYQRILDEAGLFLHLVEEKSREKTKAPKKFSELQDVLVGKTVLVADDDVRNIFSLTKMLEQHQMKVIAATDGKEALKLLNENPEVDVVLMDMMMPELDGYETTTAIRQDIKYRNLPILAVTAKAMMGDREKCIAAGASDYISKPVDMDQLISLLRVWLYENHHKS</sequence>
<dbReference type="InterPro" id="IPR003661">
    <property type="entry name" value="HisK_dim/P_dom"/>
</dbReference>
<evidence type="ECO:0000256" key="5">
    <source>
        <dbReference type="ARBA" id="ARBA00022679"/>
    </source>
</evidence>
<evidence type="ECO:0000256" key="4">
    <source>
        <dbReference type="ARBA" id="ARBA00022553"/>
    </source>
</evidence>
<dbReference type="Gene3D" id="3.40.50.2300">
    <property type="match status" value="3"/>
</dbReference>
<keyword evidence="5" id="KW-0808">Transferase</keyword>
<organism evidence="14 15">
    <name type="scientific">Pedobacter jeongneungensis</name>
    <dbReference type="NCBI Taxonomy" id="947309"/>
    <lineage>
        <taxon>Bacteria</taxon>
        <taxon>Pseudomonadati</taxon>
        <taxon>Bacteroidota</taxon>
        <taxon>Sphingobacteriia</taxon>
        <taxon>Sphingobacteriales</taxon>
        <taxon>Sphingobacteriaceae</taxon>
        <taxon>Pedobacter</taxon>
    </lineage>
</organism>
<dbReference type="CDD" id="cd00156">
    <property type="entry name" value="REC"/>
    <property type="match status" value="1"/>
</dbReference>
<dbReference type="EMBL" id="BAABBY010000012">
    <property type="protein sequence ID" value="GAA4211675.1"/>
    <property type="molecule type" value="Genomic_DNA"/>
</dbReference>
<evidence type="ECO:0000259" key="12">
    <source>
        <dbReference type="PROSITE" id="PS50110"/>
    </source>
</evidence>
<dbReference type="SMART" id="SM00304">
    <property type="entry name" value="HAMP"/>
    <property type="match status" value="1"/>
</dbReference>
<dbReference type="Proteomes" id="UP001501772">
    <property type="component" value="Unassembled WGS sequence"/>
</dbReference>
<dbReference type="InterPro" id="IPR003594">
    <property type="entry name" value="HATPase_dom"/>
</dbReference>
<evidence type="ECO:0000259" key="13">
    <source>
        <dbReference type="PROSITE" id="PS50885"/>
    </source>
</evidence>
<dbReference type="SUPFAM" id="SSF158472">
    <property type="entry name" value="HAMP domain-like"/>
    <property type="match status" value="1"/>
</dbReference>
<dbReference type="Gene3D" id="6.10.340.10">
    <property type="match status" value="1"/>
</dbReference>
<comment type="subcellular location">
    <subcellularLocation>
        <location evidence="2">Membrane</location>
    </subcellularLocation>
</comment>
<dbReference type="CDD" id="cd06225">
    <property type="entry name" value="HAMP"/>
    <property type="match status" value="1"/>
</dbReference>
<dbReference type="SMART" id="SM00065">
    <property type="entry name" value="GAF"/>
    <property type="match status" value="1"/>
</dbReference>
<evidence type="ECO:0000256" key="7">
    <source>
        <dbReference type="ARBA" id="ARBA00023012"/>
    </source>
</evidence>
<keyword evidence="15" id="KW-1185">Reference proteome</keyword>
<dbReference type="InterPro" id="IPR036890">
    <property type="entry name" value="HATPase_C_sf"/>
</dbReference>
<accession>A0ABP8BPF5</accession>
<dbReference type="InterPro" id="IPR003018">
    <property type="entry name" value="GAF"/>
</dbReference>